<evidence type="ECO:0000313" key="2">
    <source>
        <dbReference type="Proteomes" id="UP001454086"/>
    </source>
</evidence>
<proteinExistence type="predicted"/>
<dbReference type="Proteomes" id="UP001454086">
    <property type="component" value="Unassembled WGS sequence"/>
</dbReference>
<organism evidence="1 2">
    <name type="scientific">Enterocloster hominis</name>
    <name type="common">ex Hitch et al. 2024</name>
    <dbReference type="NCBI Taxonomy" id="1917870"/>
    <lineage>
        <taxon>Bacteria</taxon>
        <taxon>Bacillati</taxon>
        <taxon>Bacillota</taxon>
        <taxon>Clostridia</taxon>
        <taxon>Lachnospirales</taxon>
        <taxon>Lachnospiraceae</taxon>
        <taxon>Enterocloster</taxon>
    </lineage>
</organism>
<protein>
    <recommendedName>
        <fullName evidence="3">XRE family transcriptional regulator</fullName>
    </recommendedName>
</protein>
<evidence type="ECO:0008006" key="3">
    <source>
        <dbReference type="Google" id="ProtNLM"/>
    </source>
</evidence>
<gene>
    <name evidence="1" type="ORF">WMQ36_06055</name>
</gene>
<sequence length="115" mass="13164">MKMKDLALLYGMSVSELCERTGYTRQGLNRILRSDKVVYPERFRNALYQLLVVSNNIELKEVDTAHERSQERFQILDKLAGSKGVQWKPSQAPFDDSPEGILKRVGTYLVEEAEG</sequence>
<reference evidence="1 2" key="1">
    <citation type="submission" date="2024-03" db="EMBL/GenBank/DDBJ databases">
        <title>Human intestinal bacterial collection.</title>
        <authorList>
            <person name="Pauvert C."/>
            <person name="Hitch T.C.A."/>
            <person name="Clavel T."/>
        </authorList>
    </citation>
    <scope>NUCLEOTIDE SEQUENCE [LARGE SCALE GENOMIC DNA]</scope>
    <source>
        <strain evidence="1 2">CLA-SR-H021</strain>
    </source>
</reference>
<dbReference type="EMBL" id="JBBMFM010000014">
    <property type="protein sequence ID" value="MEQ2424533.1"/>
    <property type="molecule type" value="Genomic_DNA"/>
</dbReference>
<accession>A0ABV1D486</accession>
<dbReference type="RefSeq" id="WP_349117993.1">
    <property type="nucleotide sequence ID" value="NZ_JBBMFM010000014.1"/>
</dbReference>
<comment type="caution">
    <text evidence="1">The sequence shown here is derived from an EMBL/GenBank/DDBJ whole genome shotgun (WGS) entry which is preliminary data.</text>
</comment>
<keyword evidence="2" id="KW-1185">Reference proteome</keyword>
<name>A0ABV1D486_9FIRM</name>
<evidence type="ECO:0000313" key="1">
    <source>
        <dbReference type="EMBL" id="MEQ2424533.1"/>
    </source>
</evidence>